<gene>
    <name evidence="2" type="ORF">AVDCRST_MAG61-2293</name>
</gene>
<organism evidence="2">
    <name type="scientific">uncultured Friedmanniella sp</name>
    <dbReference type="NCBI Taxonomy" id="335381"/>
    <lineage>
        <taxon>Bacteria</taxon>
        <taxon>Bacillati</taxon>
        <taxon>Actinomycetota</taxon>
        <taxon>Actinomycetes</taxon>
        <taxon>Propionibacteriales</taxon>
        <taxon>Nocardioidaceae</taxon>
        <taxon>Friedmanniella</taxon>
        <taxon>environmental samples</taxon>
    </lineage>
</organism>
<reference evidence="2" key="1">
    <citation type="submission" date="2020-02" db="EMBL/GenBank/DDBJ databases">
        <authorList>
            <person name="Meier V. D."/>
        </authorList>
    </citation>
    <scope>NUCLEOTIDE SEQUENCE</scope>
    <source>
        <strain evidence="2">AVDCRST_MAG61</strain>
    </source>
</reference>
<evidence type="ECO:0000256" key="1">
    <source>
        <dbReference type="SAM" id="MobiDB-lite"/>
    </source>
</evidence>
<dbReference type="EMBL" id="CADCTT010000299">
    <property type="protein sequence ID" value="CAA9321236.1"/>
    <property type="molecule type" value="Genomic_DNA"/>
</dbReference>
<feature type="non-terminal residue" evidence="2">
    <location>
        <position position="200"/>
    </location>
</feature>
<feature type="compositionally biased region" description="Basic and acidic residues" evidence="1">
    <location>
        <begin position="11"/>
        <end position="32"/>
    </location>
</feature>
<proteinExistence type="predicted"/>
<name>A0A6J4L7C3_9ACTN</name>
<feature type="region of interest" description="Disordered" evidence="1">
    <location>
        <begin position="1"/>
        <end position="200"/>
    </location>
</feature>
<feature type="non-terminal residue" evidence="2">
    <location>
        <position position="1"/>
    </location>
</feature>
<evidence type="ECO:0000313" key="2">
    <source>
        <dbReference type="EMBL" id="CAA9321236.1"/>
    </source>
</evidence>
<sequence length="200" mass="21837">DYHRRPACSRLDARRGPAELSARRWSADADLGRRRRLDPRREKRAEVPDGDQLGLPPRRRGFPALGASPGRASADHLRRGGADAVGRRRPLGQALLRVLTPGRADGGQCGHRRLLRRQQRPRRSRERGAPEGRPAGSGVGLPLLDRRPPLALRPGVPAWHAGSDPGRLSGSGAHRAVLHRALRPGQLYRGDAGGPPRRPL</sequence>
<protein>
    <submittedName>
        <fullName evidence="2">Uncharacterized protein</fullName>
    </submittedName>
</protein>
<accession>A0A6J4L7C3</accession>
<dbReference type="AlphaFoldDB" id="A0A6J4L7C3"/>
<feature type="compositionally biased region" description="Basic residues" evidence="1">
    <location>
        <begin position="110"/>
        <end position="125"/>
    </location>
</feature>